<evidence type="ECO:0000313" key="1">
    <source>
        <dbReference type="EMBL" id="GAH55775.1"/>
    </source>
</evidence>
<sequence length="67" mass="7206">MRSPIVIEVAEGSARYSHAGHLESVSEGANPAPMHGMWYYPEGIIQGETVTRAAGSRDLYITEAESA</sequence>
<accession>X1HFC7</accession>
<proteinExistence type="predicted"/>
<reference evidence="1" key="1">
    <citation type="journal article" date="2014" name="Front. Microbiol.">
        <title>High frequency of phylogenetically diverse reductive dehalogenase-homologous genes in deep subseafloor sedimentary metagenomes.</title>
        <authorList>
            <person name="Kawai M."/>
            <person name="Futagami T."/>
            <person name="Toyoda A."/>
            <person name="Takaki Y."/>
            <person name="Nishi S."/>
            <person name="Hori S."/>
            <person name="Arai W."/>
            <person name="Tsubouchi T."/>
            <person name="Morono Y."/>
            <person name="Uchiyama I."/>
            <person name="Ito T."/>
            <person name="Fujiyama A."/>
            <person name="Inagaki F."/>
            <person name="Takami H."/>
        </authorList>
    </citation>
    <scope>NUCLEOTIDE SEQUENCE</scope>
    <source>
        <strain evidence="1">Expedition CK06-06</strain>
    </source>
</reference>
<comment type="caution">
    <text evidence="1">The sequence shown here is derived from an EMBL/GenBank/DDBJ whole genome shotgun (WGS) entry which is preliminary data.</text>
</comment>
<dbReference type="AlphaFoldDB" id="X1HFC7"/>
<organism evidence="1">
    <name type="scientific">marine sediment metagenome</name>
    <dbReference type="NCBI Taxonomy" id="412755"/>
    <lineage>
        <taxon>unclassified sequences</taxon>
        <taxon>metagenomes</taxon>
        <taxon>ecological metagenomes</taxon>
    </lineage>
</organism>
<name>X1HFC7_9ZZZZ</name>
<dbReference type="EMBL" id="BARU01015828">
    <property type="protein sequence ID" value="GAH55775.1"/>
    <property type="molecule type" value="Genomic_DNA"/>
</dbReference>
<protein>
    <submittedName>
        <fullName evidence="1">Uncharacterized protein</fullName>
    </submittedName>
</protein>
<gene>
    <name evidence="1" type="ORF">S03H2_26905</name>
</gene>
<feature type="non-terminal residue" evidence="1">
    <location>
        <position position="67"/>
    </location>
</feature>